<dbReference type="RefSeq" id="WP_153727338.1">
    <property type="nucleotide sequence ID" value="NZ_WJNH01000002.1"/>
</dbReference>
<protein>
    <submittedName>
        <fullName evidence="4">AAA family ATPase</fullName>
    </submittedName>
</protein>
<dbReference type="GO" id="GO:0005524">
    <property type="term" value="F:ATP binding"/>
    <property type="evidence" value="ECO:0007669"/>
    <property type="project" value="UniProtKB-KW"/>
</dbReference>
<accession>A0A6G1X332</accession>
<dbReference type="PANTHER" id="PTHR43384:SF4">
    <property type="entry name" value="CELLULOSE BIOSYNTHESIS PROTEIN BCSQ-RELATED"/>
    <property type="match status" value="1"/>
</dbReference>
<keyword evidence="2" id="KW-0067">ATP-binding</keyword>
<dbReference type="EMBL" id="WJNH01000002">
    <property type="protein sequence ID" value="MRG85381.1"/>
    <property type="molecule type" value="Genomic_DNA"/>
</dbReference>
<organism evidence="4 5">
    <name type="scientific">Salinibacillus xinjiangensis</name>
    <dbReference type="NCBI Taxonomy" id="1229268"/>
    <lineage>
        <taxon>Bacteria</taxon>
        <taxon>Bacillati</taxon>
        <taxon>Bacillota</taxon>
        <taxon>Bacilli</taxon>
        <taxon>Bacillales</taxon>
        <taxon>Bacillaceae</taxon>
        <taxon>Salinibacillus</taxon>
    </lineage>
</organism>
<evidence type="ECO:0000256" key="2">
    <source>
        <dbReference type="ARBA" id="ARBA00022840"/>
    </source>
</evidence>
<dbReference type="GO" id="GO:0051782">
    <property type="term" value="P:negative regulation of cell division"/>
    <property type="evidence" value="ECO:0007669"/>
    <property type="project" value="TreeGrafter"/>
</dbReference>
<comment type="caution">
    <text evidence="4">The sequence shown here is derived from an EMBL/GenBank/DDBJ whole genome shotgun (WGS) entry which is preliminary data.</text>
</comment>
<dbReference type="GO" id="GO:0009898">
    <property type="term" value="C:cytoplasmic side of plasma membrane"/>
    <property type="evidence" value="ECO:0007669"/>
    <property type="project" value="TreeGrafter"/>
</dbReference>
<dbReference type="AlphaFoldDB" id="A0A6G1X332"/>
<gene>
    <name evidence="4" type="ORF">GH754_03450</name>
</gene>
<dbReference type="InterPro" id="IPR050625">
    <property type="entry name" value="ParA/MinD_ATPase"/>
</dbReference>
<keyword evidence="1" id="KW-0547">Nucleotide-binding</keyword>
<dbReference type="Gene3D" id="3.40.50.300">
    <property type="entry name" value="P-loop containing nucleotide triphosphate hydrolases"/>
    <property type="match status" value="1"/>
</dbReference>
<dbReference type="Pfam" id="PF13614">
    <property type="entry name" value="AAA_31"/>
    <property type="match status" value="1"/>
</dbReference>
<dbReference type="PIRSF" id="PIRSF003092">
    <property type="entry name" value="MinD"/>
    <property type="match status" value="1"/>
</dbReference>
<proteinExistence type="predicted"/>
<dbReference type="InterPro" id="IPR025669">
    <property type="entry name" value="AAA_dom"/>
</dbReference>
<dbReference type="InterPro" id="IPR027417">
    <property type="entry name" value="P-loop_NTPase"/>
</dbReference>
<sequence>MNDQAQKLREIFAKKRDIKEAKTIAVLSGKGGVGKSNFALNFSIGLSEKGKRVLLFDLDFGMGNIDVLMGLTPKKTIVQMFKESLRLDEIIEKGHGSLSYVAAGSGLSELFQLDNESFEYFVHQLRSVSMSYDYIIFDMGAGMNEHHLHFALAAHECFVITTTEPTSITDAYAVMKHIYAEQKNLPISVLVNRANHQKDGEETLERLQIAVERFLNQRFQTLGILPDDRTVVQAVKEQTPFMLKSKHTQISQSLLQIIDLYLKQKPYEQSVLPRHSFVTRLKMIFTRKVD</sequence>
<dbReference type="Proteomes" id="UP000480185">
    <property type="component" value="Unassembled WGS sequence"/>
</dbReference>
<name>A0A6G1X332_9BACI</name>
<dbReference type="PANTHER" id="PTHR43384">
    <property type="entry name" value="SEPTUM SITE-DETERMINING PROTEIN MIND HOMOLOG, CHLOROPLASTIC-RELATED"/>
    <property type="match status" value="1"/>
</dbReference>
<evidence type="ECO:0000313" key="4">
    <source>
        <dbReference type="EMBL" id="MRG85381.1"/>
    </source>
</evidence>
<dbReference type="InterPro" id="IPR033875">
    <property type="entry name" value="FlhG"/>
</dbReference>
<dbReference type="OrthoDB" id="9816297at2"/>
<feature type="domain" description="AAA" evidence="3">
    <location>
        <begin position="22"/>
        <end position="180"/>
    </location>
</feature>
<dbReference type="InterPro" id="IPR025501">
    <property type="entry name" value="MinD_FleN"/>
</dbReference>
<dbReference type="CDD" id="cd02038">
    <property type="entry name" value="FlhG-like"/>
    <property type="match status" value="1"/>
</dbReference>
<evidence type="ECO:0000313" key="5">
    <source>
        <dbReference type="Proteomes" id="UP000480185"/>
    </source>
</evidence>
<dbReference type="SUPFAM" id="SSF52540">
    <property type="entry name" value="P-loop containing nucleoside triphosphate hydrolases"/>
    <property type="match status" value="1"/>
</dbReference>
<reference evidence="4 5" key="1">
    <citation type="submission" date="2019-11" db="EMBL/GenBank/DDBJ databases">
        <authorList>
            <person name="Li J."/>
        </authorList>
    </citation>
    <scope>NUCLEOTIDE SEQUENCE [LARGE SCALE GENOMIC DNA]</scope>
    <source>
        <strain evidence="4 5">J4</strain>
    </source>
</reference>
<keyword evidence="5" id="KW-1185">Reference proteome</keyword>
<dbReference type="GO" id="GO:0016887">
    <property type="term" value="F:ATP hydrolysis activity"/>
    <property type="evidence" value="ECO:0007669"/>
    <property type="project" value="TreeGrafter"/>
</dbReference>
<dbReference type="GO" id="GO:0005829">
    <property type="term" value="C:cytosol"/>
    <property type="evidence" value="ECO:0007669"/>
    <property type="project" value="TreeGrafter"/>
</dbReference>
<evidence type="ECO:0000259" key="3">
    <source>
        <dbReference type="Pfam" id="PF13614"/>
    </source>
</evidence>
<evidence type="ECO:0000256" key="1">
    <source>
        <dbReference type="ARBA" id="ARBA00022741"/>
    </source>
</evidence>